<reference evidence="2" key="1">
    <citation type="journal article" date="2016" name="Genome Announc.">
        <title>Draft genomes of two strains of Paenibacillus glucanolyticus with capability to degrade lignocellulose.</title>
        <authorList>
            <person name="Mathews S.L."/>
            <person name="Pawlak J."/>
            <person name="Grunden A.M."/>
        </authorList>
    </citation>
    <scope>NUCLEOTIDE SEQUENCE [LARGE SCALE GENOMIC DNA]</scope>
    <source>
        <strain evidence="2">SLM1</strain>
    </source>
</reference>
<dbReference type="OrthoDB" id="2987331at2"/>
<dbReference type="InterPro" id="IPR032830">
    <property type="entry name" value="XPB/Ssl2_N"/>
</dbReference>
<gene>
    <name evidence="2" type="ORF">AWU65_18910</name>
</gene>
<organism evidence="2 3">
    <name type="scientific">Paenibacillus glucanolyticus</name>
    <dbReference type="NCBI Taxonomy" id="59843"/>
    <lineage>
        <taxon>Bacteria</taxon>
        <taxon>Bacillati</taxon>
        <taxon>Bacillota</taxon>
        <taxon>Bacilli</taxon>
        <taxon>Bacillales</taxon>
        <taxon>Paenibacillaceae</taxon>
        <taxon>Paenibacillus</taxon>
    </lineage>
</organism>
<dbReference type="Proteomes" id="UP000076796">
    <property type="component" value="Unassembled WGS sequence"/>
</dbReference>
<sequence length="569" mass="64447">MTDQQNSAGRCSLDQLHPKERSVLQHIWRRFAGQSFDDDRLRSMHVQRLSGMEVQLAFVSLRQQGWVQAVKKGWSERLYFIPFDKLQTLQEAFCHLKPEPLTATAVKLLQEGRSGITVDLFNVLVYIAKHHAAMTGKGVLHKKHIQRLGSVAELTPSDVEGLLLRYAHDEAYPPHVAVILDLLLTFELAAPVQGSLKANTAALQHWLALPREAMDRLVLLNMMERYVPNQAEYQHFTWRICDSSLTRGIWFAVDQLLASSMDRPERDASKAQSLSVQDAAPWVRLLTGCGYTDLGVDEEGRLHFRWRMDPSALLSGGNRNHPVEGQFFIQPDFEILIPPDVSYTVKYTAAMCTERISDDLMTVYRLTRDSVAQAAEVGMGPEKILSFLKEHAGTGVPENVQAALCQWGKDTERSWNPENLPQAGITLKERVEVLACDGSDNRYHAARYVCNPACGLMLPARREFVLELDDCVPDRVSIVPDLNHIPVMWTRDWRSYHSSTAKQMMEQALELSAKLEIAIDGSRMEFIPFQLERQPWKISGALYEPDSEKMGSTVQLGEGEWKEMRLVVP</sequence>
<evidence type="ECO:0000259" key="1">
    <source>
        <dbReference type="Pfam" id="PF13625"/>
    </source>
</evidence>
<dbReference type="AlphaFoldDB" id="A0A163L5R5"/>
<accession>A0A163L5R5</accession>
<keyword evidence="3" id="KW-1185">Reference proteome</keyword>
<name>A0A163L5R5_9BACL</name>
<dbReference type="RefSeq" id="WP_063479026.1">
    <property type="nucleotide sequence ID" value="NZ_CP147845.1"/>
</dbReference>
<evidence type="ECO:0000313" key="3">
    <source>
        <dbReference type="Proteomes" id="UP000076796"/>
    </source>
</evidence>
<dbReference type="Pfam" id="PF13625">
    <property type="entry name" value="Helicase_C_3"/>
    <property type="match status" value="1"/>
</dbReference>
<protein>
    <recommendedName>
        <fullName evidence="1">Helicase XPB/Ssl2 N-terminal domain-containing protein</fullName>
    </recommendedName>
</protein>
<evidence type="ECO:0000313" key="2">
    <source>
        <dbReference type="EMBL" id="KZS47838.1"/>
    </source>
</evidence>
<comment type="caution">
    <text evidence="2">The sequence shown here is derived from an EMBL/GenBank/DDBJ whole genome shotgun (WGS) entry which is preliminary data.</text>
</comment>
<dbReference type="GeneID" id="97556677"/>
<proteinExistence type="predicted"/>
<feature type="domain" description="Helicase XPB/Ssl2 N-terminal" evidence="1">
    <location>
        <begin position="328"/>
        <end position="404"/>
    </location>
</feature>
<dbReference type="EMBL" id="LWMH01000001">
    <property type="protein sequence ID" value="KZS47838.1"/>
    <property type="molecule type" value="Genomic_DNA"/>
</dbReference>
<dbReference type="STRING" id="59843.A3958_18305"/>